<proteinExistence type="predicted"/>
<dbReference type="EMBL" id="PRFC01000031">
    <property type="protein sequence ID" value="PWV15220.1"/>
    <property type="molecule type" value="Genomic_DNA"/>
</dbReference>
<feature type="compositionally biased region" description="Polar residues" evidence="1">
    <location>
        <begin position="343"/>
        <end position="365"/>
    </location>
</feature>
<dbReference type="VEuPathDB" id="TriTrypDB:TcYC6_0162090"/>
<dbReference type="OMA" id="ADNSHEN"/>
<dbReference type="VEuPathDB" id="TriTrypDB:TcCLB.507295.50"/>
<evidence type="ECO:0000313" key="4">
    <source>
        <dbReference type="Proteomes" id="UP000246078"/>
    </source>
</evidence>
<protein>
    <submittedName>
        <fullName evidence="3">Mucin-associated surface protein (MASP)</fullName>
    </submittedName>
</protein>
<accession>A0A2V2X2Y8</accession>
<sequence>MAMMMTGRVLLVCALCVLWCGVSVVAVPAADVSGGGDGGADVSGRQPKPPQLETTPSNIQDPKRPSANVDEPMLEVAATSLEGTGGDDVEDGDGEDEEEGQLVRKDNEGIRAQEQHDEHDRQNDQHDGEKERNANDPKSGKEGKTPGKDPAKETGLQSTPEDDSPSHLPNDARRGNTQEPRNASPPGNDDRKQDSLNVSQDAPIKFTPDTILSSSSTGGNGADNSHENQREAKNAQQASAGVKQHDAESGEKSAAPTKGEGESQLPVTADEKTSNTTIPGISVSSSAATTAVRSETSTESSRTISDLSPSSSEDDALPKNTPDGDDASHITEDVVSPIAGTPIPQQTAAQTNHTPTPDDSDSSTAAPPAGESDAATTTTPNNHDARSLNNNGNNTFTEEVDQKEATRKPKSAPESTDTAAANSEASTTAINISTNTTNKTTTGDSDSSTAVSHTTSPLLLLLVVACAAAAAVVAA</sequence>
<dbReference type="VEuPathDB" id="TriTrypDB:TCSYLVIO_010405"/>
<dbReference type="AlphaFoldDB" id="A0A2V2X2Y8"/>
<dbReference type="VEuPathDB" id="TriTrypDB:BCY84_10565"/>
<feature type="compositionally biased region" description="Basic and acidic residues" evidence="1">
    <location>
        <begin position="224"/>
        <end position="233"/>
    </location>
</feature>
<gene>
    <name evidence="3" type="ORF">C3747_31g122</name>
</gene>
<organism evidence="3 4">
    <name type="scientific">Trypanosoma cruzi</name>
    <dbReference type="NCBI Taxonomy" id="5693"/>
    <lineage>
        <taxon>Eukaryota</taxon>
        <taxon>Discoba</taxon>
        <taxon>Euglenozoa</taxon>
        <taxon>Kinetoplastea</taxon>
        <taxon>Metakinetoplastina</taxon>
        <taxon>Trypanosomatida</taxon>
        <taxon>Trypanosomatidae</taxon>
        <taxon>Trypanosoma</taxon>
        <taxon>Schizotrypanum</taxon>
    </lineage>
</organism>
<evidence type="ECO:0000256" key="1">
    <source>
        <dbReference type="SAM" id="MobiDB-lite"/>
    </source>
</evidence>
<feature type="region of interest" description="Disordered" evidence="1">
    <location>
        <begin position="33"/>
        <end position="453"/>
    </location>
</feature>
<evidence type="ECO:0000313" key="3">
    <source>
        <dbReference type="EMBL" id="PWV15220.1"/>
    </source>
</evidence>
<dbReference type="VEuPathDB" id="TriTrypDB:TcCLB.508375.10"/>
<keyword evidence="2" id="KW-0732">Signal</keyword>
<evidence type="ECO:0000256" key="2">
    <source>
        <dbReference type="SAM" id="SignalP"/>
    </source>
</evidence>
<comment type="caution">
    <text evidence="3">The sequence shown here is derived from an EMBL/GenBank/DDBJ whole genome shotgun (WGS) entry which is preliminary data.</text>
</comment>
<feature type="chain" id="PRO_5015999046" evidence="2">
    <location>
        <begin position="27"/>
        <end position="475"/>
    </location>
</feature>
<feature type="compositionally biased region" description="Polar residues" evidence="1">
    <location>
        <begin position="374"/>
        <end position="397"/>
    </location>
</feature>
<dbReference type="VEuPathDB" id="TriTrypDB:C4B63_60g104"/>
<dbReference type="VEuPathDB" id="TriTrypDB:C3747_31g122"/>
<feature type="compositionally biased region" description="Low complexity" evidence="1">
    <location>
        <begin position="415"/>
        <end position="450"/>
    </location>
</feature>
<feature type="compositionally biased region" description="Low complexity" evidence="1">
    <location>
        <begin position="281"/>
        <end position="305"/>
    </location>
</feature>
<reference evidence="3 4" key="1">
    <citation type="journal article" date="2018" name="Microb. Genom.">
        <title>Expanding an expanded genome: long-read sequencing of Trypanosoma cruzi.</title>
        <authorList>
            <person name="Berna L."/>
            <person name="Rodriguez M."/>
            <person name="Chiribao M.L."/>
            <person name="Parodi-Talice A."/>
            <person name="Pita S."/>
            <person name="Rijo G."/>
            <person name="Alvarez-Valin F."/>
            <person name="Robello C."/>
        </authorList>
    </citation>
    <scope>NUCLEOTIDE SEQUENCE [LARGE SCALE GENOMIC DNA]</scope>
    <source>
        <strain evidence="3 4">TCC</strain>
    </source>
</reference>
<dbReference type="VEuPathDB" id="TriTrypDB:TcBrA4_0173460"/>
<feature type="signal peptide" evidence="2">
    <location>
        <begin position="1"/>
        <end position="26"/>
    </location>
</feature>
<feature type="compositionally biased region" description="Acidic residues" evidence="1">
    <location>
        <begin position="85"/>
        <end position="100"/>
    </location>
</feature>
<feature type="compositionally biased region" description="Basic and acidic residues" evidence="1">
    <location>
        <begin position="101"/>
        <end position="152"/>
    </location>
</feature>
<dbReference type="VEuPathDB" id="TriTrypDB:Tc_MARK_10334"/>
<dbReference type="VEuPathDB" id="TriTrypDB:TcCL_ESM09942"/>
<dbReference type="Proteomes" id="UP000246078">
    <property type="component" value="Unassembled WGS sequence"/>
</dbReference>
<dbReference type="VEuPathDB" id="TriTrypDB:TcG_10735"/>
<name>A0A2V2X2Y8_TRYCR</name>